<comment type="subcellular location">
    <subcellularLocation>
        <location evidence="1">Nucleus</location>
    </subcellularLocation>
</comment>
<dbReference type="GO" id="GO:0000981">
    <property type="term" value="F:DNA-binding transcription factor activity, RNA polymerase II-specific"/>
    <property type="evidence" value="ECO:0007669"/>
    <property type="project" value="TreeGrafter"/>
</dbReference>
<sequence length="435" mass="49112">MAPLFPFVVVPPVSTLNELRKEKPLLYLAIVTIGCQEDTNRQLQFAQIFREEVSQAVFIRGEKNLALLEGILVYVAWGHVHMQLSNQLFNLLHMPFAMVTELGLNLDPNSLAITSPGMLRNLHQGRTTAISRTFEERRILLGVFWLGSITRTCFKEVEALRFTSYMDECCVVLDEAQNRSDDRYLVRLVRLQEQAERISRMFYTEGLETFHNLPTQSAVAISSFEKSLSPLPYVHPAHVSIIVLTTRPAILLISYHTLRLHLCKVALDEKVFLDSSPSGSNIFPASSYSTFRADLLTSCLASTEALLSLFFSLPPQTVLSMPYAVWGQLGHAILTLSRLSEVKTPTWNSAYVSSVVDSHELYKRLAARLEDVIIFGMQTLSPPRKLAEPFSHLIARLRELATATPQDTQQAVNVFSEEDVIDSIPFDFFDIDQLF</sequence>
<dbReference type="PANTHER" id="PTHR31845:SF10">
    <property type="entry name" value="ZN(II)2CYS6 TRANSCRIPTION FACTOR (EUROFUNG)"/>
    <property type="match status" value="1"/>
</dbReference>
<dbReference type="Proteomes" id="UP000800093">
    <property type="component" value="Unassembled WGS sequence"/>
</dbReference>
<keyword evidence="3" id="KW-0238">DNA-binding</keyword>
<organism evidence="6 7">
    <name type="scientific">Lojkania enalia</name>
    <dbReference type="NCBI Taxonomy" id="147567"/>
    <lineage>
        <taxon>Eukaryota</taxon>
        <taxon>Fungi</taxon>
        <taxon>Dikarya</taxon>
        <taxon>Ascomycota</taxon>
        <taxon>Pezizomycotina</taxon>
        <taxon>Dothideomycetes</taxon>
        <taxon>Pleosporomycetidae</taxon>
        <taxon>Pleosporales</taxon>
        <taxon>Pleosporales incertae sedis</taxon>
        <taxon>Lojkania</taxon>
    </lineage>
</organism>
<evidence type="ECO:0000313" key="6">
    <source>
        <dbReference type="EMBL" id="KAF2261922.1"/>
    </source>
</evidence>
<evidence type="ECO:0000256" key="1">
    <source>
        <dbReference type="ARBA" id="ARBA00004123"/>
    </source>
</evidence>
<evidence type="ECO:0000256" key="2">
    <source>
        <dbReference type="ARBA" id="ARBA00023015"/>
    </source>
</evidence>
<dbReference type="OrthoDB" id="3770802at2759"/>
<comment type="caution">
    <text evidence="6">The sequence shown here is derived from an EMBL/GenBank/DDBJ whole genome shotgun (WGS) entry which is preliminary data.</text>
</comment>
<accession>A0A9P4K3I4</accession>
<dbReference type="InterPro" id="IPR051089">
    <property type="entry name" value="prtT"/>
</dbReference>
<dbReference type="GO" id="GO:0005634">
    <property type="term" value="C:nucleus"/>
    <property type="evidence" value="ECO:0007669"/>
    <property type="project" value="UniProtKB-SubCell"/>
</dbReference>
<keyword evidence="2" id="KW-0805">Transcription regulation</keyword>
<keyword evidence="7" id="KW-1185">Reference proteome</keyword>
<dbReference type="AlphaFoldDB" id="A0A9P4K3I4"/>
<name>A0A9P4K3I4_9PLEO</name>
<dbReference type="PANTHER" id="PTHR31845">
    <property type="entry name" value="FINGER DOMAIN PROTEIN, PUTATIVE-RELATED"/>
    <property type="match status" value="1"/>
</dbReference>
<proteinExistence type="predicted"/>
<dbReference type="EMBL" id="ML986647">
    <property type="protein sequence ID" value="KAF2261922.1"/>
    <property type="molecule type" value="Genomic_DNA"/>
</dbReference>
<reference evidence="7" key="1">
    <citation type="journal article" date="2020" name="Stud. Mycol.">
        <title>101 Dothideomycetes genomes: A test case for predicting lifestyles and emergence of pathogens.</title>
        <authorList>
            <person name="Haridas S."/>
            <person name="Albert R."/>
            <person name="Binder M."/>
            <person name="Bloem J."/>
            <person name="LaButti K."/>
            <person name="Salamov A."/>
            <person name="Andreopoulos B."/>
            <person name="Baker S."/>
            <person name="Barry K."/>
            <person name="Bills G."/>
            <person name="Bluhm B."/>
            <person name="Cannon C."/>
            <person name="Castanera R."/>
            <person name="Culley D."/>
            <person name="Daum C."/>
            <person name="Ezra D."/>
            <person name="Gonzalez J."/>
            <person name="Henrissat B."/>
            <person name="Kuo A."/>
            <person name="Liang C."/>
            <person name="Lipzen A."/>
            <person name="Lutzoni F."/>
            <person name="Magnuson J."/>
            <person name="Mondo S."/>
            <person name="Nolan M."/>
            <person name="Ohm R."/>
            <person name="Pangilinan J."/>
            <person name="Park H.-J."/>
            <person name="Ramirez L."/>
            <person name="Alfaro M."/>
            <person name="Sun H."/>
            <person name="Tritt A."/>
            <person name="Yoshinaga Y."/>
            <person name="Zwiers L.-H."/>
            <person name="Turgeon B."/>
            <person name="Goodwin S."/>
            <person name="Spatafora J."/>
            <person name="Crous P."/>
            <person name="Grigoriev I."/>
        </authorList>
    </citation>
    <scope>NUCLEOTIDE SEQUENCE [LARGE SCALE GENOMIC DNA]</scope>
    <source>
        <strain evidence="7">CBS 304.66</strain>
    </source>
</reference>
<keyword evidence="4" id="KW-0804">Transcription</keyword>
<protein>
    <submittedName>
        <fullName evidence="6">Uncharacterized protein</fullName>
    </submittedName>
</protein>
<evidence type="ECO:0000256" key="3">
    <source>
        <dbReference type="ARBA" id="ARBA00023125"/>
    </source>
</evidence>
<gene>
    <name evidence="6" type="ORF">CC78DRAFT_607015</name>
</gene>
<keyword evidence="5" id="KW-0539">Nucleus</keyword>
<evidence type="ECO:0000256" key="4">
    <source>
        <dbReference type="ARBA" id="ARBA00023163"/>
    </source>
</evidence>
<evidence type="ECO:0000313" key="7">
    <source>
        <dbReference type="Proteomes" id="UP000800093"/>
    </source>
</evidence>
<evidence type="ECO:0000256" key="5">
    <source>
        <dbReference type="ARBA" id="ARBA00023242"/>
    </source>
</evidence>
<dbReference type="GO" id="GO:0000976">
    <property type="term" value="F:transcription cis-regulatory region binding"/>
    <property type="evidence" value="ECO:0007669"/>
    <property type="project" value="TreeGrafter"/>
</dbReference>